<dbReference type="EMBL" id="BFEA01000009">
    <property type="protein sequence ID" value="GBG60227.1"/>
    <property type="molecule type" value="Genomic_DNA"/>
</dbReference>
<dbReference type="Gramene" id="GBG60227">
    <property type="protein sequence ID" value="GBG60227"/>
    <property type="gene ID" value="CBR_g3470"/>
</dbReference>
<dbReference type="AlphaFoldDB" id="A0A388JR26"/>
<reference evidence="2 3" key="1">
    <citation type="journal article" date="2018" name="Cell">
        <title>The Chara Genome: Secondary Complexity and Implications for Plant Terrestrialization.</title>
        <authorList>
            <person name="Nishiyama T."/>
            <person name="Sakayama H."/>
            <person name="Vries J.D."/>
            <person name="Buschmann H."/>
            <person name="Saint-Marcoux D."/>
            <person name="Ullrich K.K."/>
            <person name="Haas F.B."/>
            <person name="Vanderstraeten L."/>
            <person name="Becker D."/>
            <person name="Lang D."/>
            <person name="Vosolsobe S."/>
            <person name="Rombauts S."/>
            <person name="Wilhelmsson P.K.I."/>
            <person name="Janitza P."/>
            <person name="Kern R."/>
            <person name="Heyl A."/>
            <person name="Rumpler F."/>
            <person name="Villalobos L.I.A.C."/>
            <person name="Clay J.M."/>
            <person name="Skokan R."/>
            <person name="Toyoda A."/>
            <person name="Suzuki Y."/>
            <person name="Kagoshima H."/>
            <person name="Schijlen E."/>
            <person name="Tajeshwar N."/>
            <person name="Catarino B."/>
            <person name="Hetherington A.J."/>
            <person name="Saltykova A."/>
            <person name="Bonnot C."/>
            <person name="Breuninger H."/>
            <person name="Symeonidi A."/>
            <person name="Radhakrishnan G.V."/>
            <person name="Van Nieuwerburgh F."/>
            <person name="Deforce D."/>
            <person name="Chang C."/>
            <person name="Karol K.G."/>
            <person name="Hedrich R."/>
            <person name="Ulvskov P."/>
            <person name="Glockner G."/>
            <person name="Delwiche C.F."/>
            <person name="Petrasek J."/>
            <person name="Van de Peer Y."/>
            <person name="Friml J."/>
            <person name="Beilby M."/>
            <person name="Dolan L."/>
            <person name="Kohara Y."/>
            <person name="Sugano S."/>
            <person name="Fujiyama A."/>
            <person name="Delaux P.-M."/>
            <person name="Quint M."/>
            <person name="TheiBen G."/>
            <person name="Hagemann M."/>
            <person name="Harholt J."/>
            <person name="Dunand C."/>
            <person name="Zachgo S."/>
            <person name="Langdale J."/>
            <person name="Maumus F."/>
            <person name="Straeten D.V.D."/>
            <person name="Gould S.B."/>
            <person name="Rensing S.A."/>
        </authorList>
    </citation>
    <scope>NUCLEOTIDE SEQUENCE [LARGE SCALE GENOMIC DNA]</scope>
    <source>
        <strain evidence="2 3">S276</strain>
    </source>
</reference>
<protein>
    <submittedName>
        <fullName evidence="2">Uncharacterized protein</fullName>
    </submittedName>
</protein>
<proteinExistence type="predicted"/>
<feature type="transmembrane region" description="Helical" evidence="1">
    <location>
        <begin position="95"/>
        <end position="119"/>
    </location>
</feature>
<comment type="caution">
    <text evidence="2">The sequence shown here is derived from an EMBL/GenBank/DDBJ whole genome shotgun (WGS) entry which is preliminary data.</text>
</comment>
<gene>
    <name evidence="2" type="ORF">CBR_g3470</name>
</gene>
<evidence type="ECO:0000313" key="3">
    <source>
        <dbReference type="Proteomes" id="UP000265515"/>
    </source>
</evidence>
<dbReference type="Proteomes" id="UP000265515">
    <property type="component" value="Unassembled WGS sequence"/>
</dbReference>
<keyword evidence="1" id="KW-0812">Transmembrane</keyword>
<keyword evidence="1" id="KW-1133">Transmembrane helix</keyword>
<keyword evidence="3" id="KW-1185">Reference proteome</keyword>
<organism evidence="2 3">
    <name type="scientific">Chara braunii</name>
    <name type="common">Braun's stonewort</name>
    <dbReference type="NCBI Taxonomy" id="69332"/>
    <lineage>
        <taxon>Eukaryota</taxon>
        <taxon>Viridiplantae</taxon>
        <taxon>Streptophyta</taxon>
        <taxon>Charophyceae</taxon>
        <taxon>Charales</taxon>
        <taxon>Characeae</taxon>
        <taxon>Chara</taxon>
    </lineage>
</organism>
<name>A0A388JR26_CHABU</name>
<sequence>MKCMECGTQFLNQEFWPSQTLMQEGLICGVSTVEGISAVSLSLAEVEIAYVVGSLSVCPPLVARRCAAGAVVVVTPVVGRNTVVDVIAGAGDPKVVVAASFCLGAAGAGIALAVLVAAGEVGPHILSFVGCVVDVAVAGPVSAFVVAGVAGATVVAAGSPDVGFVAIVHDAAAVPPEAVAAVAGDALAAVRTAGALVQLGPGGGAPGWAYNGYREGTPTRSSHVVVVVVVRMGIALARFA</sequence>
<accession>A0A388JR26</accession>
<evidence type="ECO:0000256" key="1">
    <source>
        <dbReference type="SAM" id="Phobius"/>
    </source>
</evidence>
<keyword evidence="1" id="KW-0472">Membrane</keyword>
<feature type="transmembrane region" description="Helical" evidence="1">
    <location>
        <begin position="125"/>
        <end position="150"/>
    </location>
</feature>
<evidence type="ECO:0000313" key="2">
    <source>
        <dbReference type="EMBL" id="GBG60227.1"/>
    </source>
</evidence>